<comment type="caution">
    <text evidence="2">The sequence shown here is derived from an EMBL/GenBank/DDBJ whole genome shotgun (WGS) entry which is preliminary data.</text>
</comment>
<dbReference type="Gene3D" id="3.40.50.10540">
    <property type="entry name" value="Crotonobetainyl-coa:carnitine coa-transferase, domain 1"/>
    <property type="match status" value="1"/>
</dbReference>
<dbReference type="EMBL" id="JBHTCQ010000001">
    <property type="protein sequence ID" value="MFC7405109.1"/>
    <property type="molecule type" value="Genomic_DNA"/>
</dbReference>
<dbReference type="RefSeq" id="WP_382393139.1">
    <property type="nucleotide sequence ID" value="NZ_JBHTCQ010000001.1"/>
</dbReference>
<dbReference type="GO" id="GO:0016740">
    <property type="term" value="F:transferase activity"/>
    <property type="evidence" value="ECO:0007669"/>
    <property type="project" value="UniProtKB-KW"/>
</dbReference>
<dbReference type="InterPro" id="IPR023606">
    <property type="entry name" value="CoA-Trfase_III_dom_1_sf"/>
</dbReference>
<dbReference type="Proteomes" id="UP001596455">
    <property type="component" value="Unassembled WGS sequence"/>
</dbReference>
<proteinExistence type="predicted"/>
<evidence type="ECO:0000313" key="2">
    <source>
        <dbReference type="EMBL" id="MFC7405109.1"/>
    </source>
</evidence>
<dbReference type="PANTHER" id="PTHR48228:SF4">
    <property type="entry name" value="BLR3030 PROTEIN"/>
    <property type="match status" value="1"/>
</dbReference>
<accession>A0ABW2Q6P5</accession>
<evidence type="ECO:0000256" key="1">
    <source>
        <dbReference type="SAM" id="MobiDB-lite"/>
    </source>
</evidence>
<keyword evidence="3" id="KW-1185">Reference proteome</keyword>
<dbReference type="Pfam" id="PF02515">
    <property type="entry name" value="CoA_transf_3"/>
    <property type="match status" value="1"/>
</dbReference>
<dbReference type="PANTHER" id="PTHR48228">
    <property type="entry name" value="SUCCINYL-COA--D-CITRAMALATE COA-TRANSFERASE"/>
    <property type="match status" value="1"/>
</dbReference>
<protein>
    <submittedName>
        <fullName evidence="2">CoA transferase</fullName>
    </submittedName>
</protein>
<keyword evidence="2" id="KW-0808">Transferase</keyword>
<evidence type="ECO:0000313" key="3">
    <source>
        <dbReference type="Proteomes" id="UP001596455"/>
    </source>
</evidence>
<dbReference type="SUPFAM" id="SSF89796">
    <property type="entry name" value="CoA-transferase family III (CaiB/BaiF)"/>
    <property type="match status" value="2"/>
</dbReference>
<feature type="region of interest" description="Disordered" evidence="1">
    <location>
        <begin position="415"/>
        <end position="436"/>
    </location>
</feature>
<gene>
    <name evidence="2" type="ORF">ACFQQL_08300</name>
</gene>
<name>A0ABW2Q6P5_9MICO</name>
<dbReference type="InterPro" id="IPR050509">
    <property type="entry name" value="CoA-transferase_III"/>
</dbReference>
<reference evidence="3" key="1">
    <citation type="journal article" date="2019" name="Int. J. Syst. Evol. Microbiol.">
        <title>The Global Catalogue of Microorganisms (GCM) 10K type strain sequencing project: providing services to taxonomists for standard genome sequencing and annotation.</title>
        <authorList>
            <consortium name="The Broad Institute Genomics Platform"/>
            <consortium name="The Broad Institute Genome Sequencing Center for Infectious Disease"/>
            <person name="Wu L."/>
            <person name="Ma J."/>
        </authorList>
    </citation>
    <scope>NUCLEOTIDE SEQUENCE [LARGE SCALE GENOMIC DNA]</scope>
    <source>
        <strain evidence="3">JCM 1490</strain>
    </source>
</reference>
<organism evidence="2 3">
    <name type="scientific">Georgenia alba</name>
    <dbReference type="NCBI Taxonomy" id="2233858"/>
    <lineage>
        <taxon>Bacteria</taxon>
        <taxon>Bacillati</taxon>
        <taxon>Actinomycetota</taxon>
        <taxon>Actinomycetes</taxon>
        <taxon>Micrococcales</taxon>
        <taxon>Bogoriellaceae</taxon>
        <taxon>Georgenia</taxon>
    </lineage>
</organism>
<sequence>MEDEPVEVTGPRRWWAGPLDVEGLALDAVTACASAGARLARARGRPVRLGVDAGDVAAAYDSFRHLRVDGRAITGFAPLSSFVPAADGWVRFHANYPHHRRALLTALEIDPDLDDETAAPRVRDAARGTSAVVLEDLVRRAGGIAAALRDPGEWLEHDQGRAVAAAPLVEVRQSHRPGRALPAATGLPTSGLRVLDLTRVIAGPTATRVLGALGADVLRLDPPHRPELLDQHLDTGFAKRSAVADLTDPAVRDRVERLLGSADALVTGYRPGALRTHGLDAEEVLGRHPHLVVAELSAWGFDGPWSTQRGFDSIVQVATGIAHRYATDAAPGALPVQALDHTAGYLLAGAVMQALATRDDGGARVRVSLARVAHELQSRTAVDAEPAPAPPVRTRTVDSAYGPLVHVPPPLRVDGSPLTYPAPPRPYGQDELRWAA</sequence>
<dbReference type="InterPro" id="IPR003673">
    <property type="entry name" value="CoA-Trfase_fam_III"/>
</dbReference>